<sequence length="73" mass="8093">MTEPVRHPGPVVVLPLDSWLYEARPAAGCRTCEEAARALEAAKRAGKAWERFEAARTIRRHPHDQSSPSGRST</sequence>
<comment type="caution">
    <text evidence="1">The sequence shown here is derived from an EMBL/GenBank/DDBJ whole genome shotgun (WGS) entry which is preliminary data.</text>
</comment>
<evidence type="ECO:0000313" key="2">
    <source>
        <dbReference type="Proteomes" id="UP000635996"/>
    </source>
</evidence>
<dbReference type="RefSeq" id="WP_125497882.1">
    <property type="nucleotide sequence ID" value="NZ_BMVZ01000018.1"/>
</dbReference>
<proteinExistence type="predicted"/>
<name>A0ABX0YSN3_STRTL</name>
<gene>
    <name evidence="1" type="ORF">HCJ95_15110</name>
</gene>
<accession>A0ABX0YSN3</accession>
<keyword evidence="2" id="KW-1185">Reference proteome</keyword>
<protein>
    <submittedName>
        <fullName evidence="1">Uncharacterized protein</fullName>
    </submittedName>
</protein>
<evidence type="ECO:0000313" key="1">
    <source>
        <dbReference type="EMBL" id="NJP15587.1"/>
    </source>
</evidence>
<reference evidence="1 2" key="1">
    <citation type="submission" date="2020-03" db="EMBL/GenBank/DDBJ databases">
        <title>WGS of actinomycetes isolated from Thailand.</title>
        <authorList>
            <person name="Thawai C."/>
        </authorList>
    </citation>
    <scope>NUCLEOTIDE SEQUENCE [LARGE SCALE GENOMIC DNA]</scope>
    <source>
        <strain evidence="1 2">NBRC 13905</strain>
    </source>
</reference>
<organism evidence="1 2">
    <name type="scientific">Streptomyces thermoviolaceus subsp. thermoviolaceus</name>
    <dbReference type="NCBI Taxonomy" id="66860"/>
    <lineage>
        <taxon>Bacteria</taxon>
        <taxon>Bacillati</taxon>
        <taxon>Actinomycetota</taxon>
        <taxon>Actinomycetes</taxon>
        <taxon>Kitasatosporales</taxon>
        <taxon>Streptomycetaceae</taxon>
        <taxon>Streptomyces</taxon>
    </lineage>
</organism>
<dbReference type="EMBL" id="JAATEL010000014">
    <property type="protein sequence ID" value="NJP15587.1"/>
    <property type="molecule type" value="Genomic_DNA"/>
</dbReference>
<dbReference type="Proteomes" id="UP000635996">
    <property type="component" value="Unassembled WGS sequence"/>
</dbReference>